<gene>
    <name evidence="1" type="ORF">CRG98_015019</name>
</gene>
<name>A0A2I0K7R4_PUNGR</name>
<reference evidence="1 2" key="1">
    <citation type="submission" date="2017-11" db="EMBL/GenBank/DDBJ databases">
        <title>De-novo sequencing of pomegranate (Punica granatum L.) genome.</title>
        <authorList>
            <person name="Akparov Z."/>
            <person name="Amiraslanov A."/>
            <person name="Hajiyeva S."/>
            <person name="Abbasov M."/>
            <person name="Kaur K."/>
            <person name="Hamwieh A."/>
            <person name="Solovyev V."/>
            <person name="Salamov A."/>
            <person name="Braich B."/>
            <person name="Kosarev P."/>
            <person name="Mahmoud A."/>
            <person name="Hajiyev E."/>
            <person name="Babayeva S."/>
            <person name="Izzatullayeva V."/>
            <person name="Mammadov A."/>
            <person name="Mammadov A."/>
            <person name="Sharifova S."/>
            <person name="Ojaghi J."/>
            <person name="Eynullazada K."/>
            <person name="Bayramov B."/>
            <person name="Abdulazimova A."/>
            <person name="Shahmuradov I."/>
        </authorList>
    </citation>
    <scope>NUCLEOTIDE SEQUENCE [LARGE SCALE GENOMIC DNA]</scope>
    <source>
        <strain evidence="2">cv. AG2017</strain>
        <tissue evidence="1">Leaf</tissue>
    </source>
</reference>
<accession>A0A2I0K7R4</accession>
<protein>
    <submittedName>
        <fullName evidence="1">Uncharacterized protein</fullName>
    </submittedName>
</protein>
<dbReference type="EMBL" id="PGOL01000803">
    <property type="protein sequence ID" value="PKI64587.1"/>
    <property type="molecule type" value="Genomic_DNA"/>
</dbReference>
<sequence length="107" mass="11282">MSSPHSSWDTMNVDPILLSTSNHGSNNRLLLLSLESLDHLPSKCIRLIVDERTKIVAKGRTKGITKEMEGTAVAMVTAAMVVTSTVSMGMVKAVTTLGALAMAVGKG</sequence>
<proteinExistence type="predicted"/>
<dbReference type="AlphaFoldDB" id="A0A2I0K7R4"/>
<organism evidence="1 2">
    <name type="scientific">Punica granatum</name>
    <name type="common">Pomegranate</name>
    <dbReference type="NCBI Taxonomy" id="22663"/>
    <lineage>
        <taxon>Eukaryota</taxon>
        <taxon>Viridiplantae</taxon>
        <taxon>Streptophyta</taxon>
        <taxon>Embryophyta</taxon>
        <taxon>Tracheophyta</taxon>
        <taxon>Spermatophyta</taxon>
        <taxon>Magnoliopsida</taxon>
        <taxon>eudicotyledons</taxon>
        <taxon>Gunneridae</taxon>
        <taxon>Pentapetalae</taxon>
        <taxon>rosids</taxon>
        <taxon>malvids</taxon>
        <taxon>Myrtales</taxon>
        <taxon>Lythraceae</taxon>
        <taxon>Punica</taxon>
    </lineage>
</organism>
<dbReference type="Proteomes" id="UP000233551">
    <property type="component" value="Unassembled WGS sequence"/>
</dbReference>
<evidence type="ECO:0000313" key="2">
    <source>
        <dbReference type="Proteomes" id="UP000233551"/>
    </source>
</evidence>
<evidence type="ECO:0000313" key="1">
    <source>
        <dbReference type="EMBL" id="PKI64587.1"/>
    </source>
</evidence>
<keyword evidence="2" id="KW-1185">Reference proteome</keyword>
<comment type="caution">
    <text evidence="1">The sequence shown here is derived from an EMBL/GenBank/DDBJ whole genome shotgun (WGS) entry which is preliminary data.</text>
</comment>